<evidence type="ECO:0000256" key="4">
    <source>
        <dbReference type="SAM" id="MobiDB-lite"/>
    </source>
</evidence>
<evidence type="ECO:0000313" key="5">
    <source>
        <dbReference type="EMBL" id="GAX74600.1"/>
    </source>
</evidence>
<dbReference type="GO" id="GO:0016403">
    <property type="term" value="F:dimethylargininase activity"/>
    <property type="evidence" value="ECO:0007669"/>
    <property type="project" value="TreeGrafter"/>
</dbReference>
<evidence type="ECO:0000313" key="6">
    <source>
        <dbReference type="Proteomes" id="UP000232323"/>
    </source>
</evidence>
<dbReference type="Gene3D" id="3.75.10.10">
    <property type="entry name" value="L-arginine/glycine Amidinotransferase, Chain A"/>
    <property type="match status" value="1"/>
</dbReference>
<evidence type="ECO:0000256" key="1">
    <source>
        <dbReference type="ARBA" id="ARBA00008532"/>
    </source>
</evidence>
<dbReference type="Pfam" id="PF02274">
    <property type="entry name" value="ADI"/>
    <property type="match status" value="1"/>
</dbReference>
<feature type="active site" description="Nucleophile" evidence="3">
    <location>
        <position position="300"/>
    </location>
</feature>
<feature type="active site" description="Proton donor" evidence="3">
    <location>
        <position position="167"/>
    </location>
</feature>
<accession>A0A250WVP2</accession>
<organism evidence="5 6">
    <name type="scientific">Chlamydomonas eustigma</name>
    <dbReference type="NCBI Taxonomy" id="1157962"/>
    <lineage>
        <taxon>Eukaryota</taxon>
        <taxon>Viridiplantae</taxon>
        <taxon>Chlorophyta</taxon>
        <taxon>core chlorophytes</taxon>
        <taxon>Chlorophyceae</taxon>
        <taxon>CS clade</taxon>
        <taxon>Chlamydomonadales</taxon>
        <taxon>Chlamydomonadaceae</taxon>
        <taxon>Chlamydomonas</taxon>
    </lineage>
</organism>
<dbReference type="STRING" id="1157962.A0A250WVP2"/>
<comment type="similarity">
    <text evidence="1">Belongs to the DDAH family.</text>
</comment>
<dbReference type="GO" id="GO:0045429">
    <property type="term" value="P:positive regulation of nitric oxide biosynthetic process"/>
    <property type="evidence" value="ECO:0007669"/>
    <property type="project" value="TreeGrafter"/>
</dbReference>
<feature type="region of interest" description="Disordered" evidence="4">
    <location>
        <begin position="206"/>
        <end position="228"/>
    </location>
</feature>
<comment type="caution">
    <text evidence="5">The sequence shown here is derived from an EMBL/GenBank/DDBJ whole genome shotgun (WGS) entry which is preliminary data.</text>
</comment>
<protein>
    <submittedName>
        <fullName evidence="5">Uncharacterized protein</fullName>
    </submittedName>
</protein>
<dbReference type="GO" id="GO:0006525">
    <property type="term" value="P:arginine metabolic process"/>
    <property type="evidence" value="ECO:0007669"/>
    <property type="project" value="TreeGrafter"/>
</dbReference>
<dbReference type="GO" id="GO:0016597">
    <property type="term" value="F:amino acid binding"/>
    <property type="evidence" value="ECO:0007669"/>
    <property type="project" value="TreeGrafter"/>
</dbReference>
<gene>
    <name evidence="5" type="ORF">CEUSTIGMA_g2048.t1</name>
</gene>
<dbReference type="PANTHER" id="PTHR12737:SF9">
    <property type="entry name" value="DIMETHYLARGININASE"/>
    <property type="match status" value="1"/>
</dbReference>
<name>A0A250WVP2_9CHLO</name>
<dbReference type="OrthoDB" id="26679at2759"/>
<reference evidence="5 6" key="1">
    <citation type="submission" date="2017-08" db="EMBL/GenBank/DDBJ databases">
        <title>Acidophilic green algal genome provides insights into adaptation to an acidic environment.</title>
        <authorList>
            <person name="Hirooka S."/>
            <person name="Hirose Y."/>
            <person name="Kanesaki Y."/>
            <person name="Higuchi S."/>
            <person name="Fujiwara T."/>
            <person name="Onuma R."/>
            <person name="Era A."/>
            <person name="Ohbayashi R."/>
            <person name="Uzuka A."/>
            <person name="Nozaki H."/>
            <person name="Yoshikawa H."/>
            <person name="Miyagishima S.Y."/>
        </authorList>
    </citation>
    <scope>NUCLEOTIDE SEQUENCE [LARGE SCALE GENOMIC DNA]</scope>
    <source>
        <strain evidence="5 6">NIES-2499</strain>
    </source>
</reference>
<dbReference type="AlphaFoldDB" id="A0A250WVP2"/>
<keyword evidence="2" id="KW-0378">Hydrolase</keyword>
<dbReference type="Proteomes" id="UP000232323">
    <property type="component" value="Unassembled WGS sequence"/>
</dbReference>
<dbReference type="InterPro" id="IPR033199">
    <property type="entry name" value="DDAH-like"/>
</dbReference>
<dbReference type="EMBL" id="BEGY01000008">
    <property type="protein sequence ID" value="GAX74600.1"/>
    <property type="molecule type" value="Genomic_DNA"/>
</dbReference>
<dbReference type="PANTHER" id="PTHR12737">
    <property type="entry name" value="DIMETHYLARGININE DIMETHYLAMINOHYDROLASE"/>
    <property type="match status" value="1"/>
</dbReference>
<evidence type="ECO:0000256" key="3">
    <source>
        <dbReference type="PIRSR" id="PIRSR633199-1"/>
    </source>
</evidence>
<proteinExistence type="inferred from homology"/>
<dbReference type="SUPFAM" id="SSF55909">
    <property type="entry name" value="Pentein"/>
    <property type="match status" value="1"/>
</dbReference>
<keyword evidence="6" id="KW-1185">Reference proteome</keyword>
<sequence length="309" mass="33137">MRELPRSFLDSLKLHPPPVPIDLQKAYEQHAAYTKLIQQLVGAVVLVPADENCPDCVFIEDTLLSLGSHFIITRPGAPERSPEVQPVKLTVEHFFKDRPTLQASMHEIQAPATLDGGDVMFDGACLWVGLTDRTNEGGVQQLKAILEPCGIPVVGIKVLDPDGLTLHLKSLVSAIGDRHVLVADNVAGHTLIEAATSKLKIKTGVSTDADAPEPEMSDLTPKARSQGGQTCSMTVESTLRITLIPDQLCANVLRIGNNVVMQAGFPASEVIIRGICHEQGLALHTLDMSELAKADGALTCCSVLARILV</sequence>
<evidence type="ECO:0000256" key="2">
    <source>
        <dbReference type="ARBA" id="ARBA00022801"/>
    </source>
</evidence>
<dbReference type="GO" id="GO:0000052">
    <property type="term" value="P:citrulline metabolic process"/>
    <property type="evidence" value="ECO:0007669"/>
    <property type="project" value="TreeGrafter"/>
</dbReference>